<organism evidence="1 2">
    <name type="scientific">Rhizobium ruizarguesonis</name>
    <dbReference type="NCBI Taxonomy" id="2081791"/>
    <lineage>
        <taxon>Bacteria</taxon>
        <taxon>Pseudomonadati</taxon>
        <taxon>Pseudomonadota</taxon>
        <taxon>Alphaproteobacteria</taxon>
        <taxon>Hyphomicrobiales</taxon>
        <taxon>Rhizobiaceae</taxon>
        <taxon>Rhizobium/Agrobacterium group</taxon>
        <taxon>Rhizobium</taxon>
    </lineage>
</organism>
<feature type="non-terminal residue" evidence="1">
    <location>
        <position position="1"/>
    </location>
</feature>
<dbReference type="EMBL" id="SIKX01000024">
    <property type="protein sequence ID" value="TBF00337.1"/>
    <property type="molecule type" value="Genomic_DNA"/>
</dbReference>
<sequence>ELEGFVAEDAALLHAGLVASPYVTVDDTGARHSHNNYYTTQICSRKVEVSCFCKVGMSLSPGLMTVEIADGTDSDERARPAADR</sequence>
<evidence type="ECO:0000313" key="2">
    <source>
        <dbReference type="Proteomes" id="UP000291892"/>
    </source>
</evidence>
<dbReference type="Proteomes" id="UP000291892">
    <property type="component" value="Unassembled WGS sequence"/>
</dbReference>
<accession>A0AAE8Q4A7</accession>
<reference evidence="1 2" key="1">
    <citation type="submission" date="2019-02" db="EMBL/GenBank/DDBJ databases">
        <title>The genomic architecture of introgression among sibling species of bacteria.</title>
        <authorList>
            <person name="Cavassim M.I.A."/>
            <person name="Moeskjaer S."/>
            <person name="Moslemi C."/>
            <person name="Fields B."/>
            <person name="Bachmann A."/>
            <person name="Vilhjalmsson B."/>
            <person name="Schierup M.H."/>
            <person name="Young J.P.W."/>
            <person name="Andersen S.U."/>
        </authorList>
    </citation>
    <scope>NUCLEOTIDE SEQUENCE [LARGE SCALE GENOMIC DNA]</scope>
    <source>
        <strain evidence="1 2">SM42</strain>
    </source>
</reference>
<gene>
    <name evidence="1" type="ORF">ELG94_40015</name>
</gene>
<name>A0AAE8Q4A7_9HYPH</name>
<evidence type="ECO:0000313" key="1">
    <source>
        <dbReference type="EMBL" id="TBF00337.1"/>
    </source>
</evidence>
<proteinExistence type="predicted"/>
<protein>
    <submittedName>
        <fullName evidence="1">Uncharacterized protein</fullName>
    </submittedName>
</protein>
<feature type="non-terminal residue" evidence="1">
    <location>
        <position position="84"/>
    </location>
</feature>
<comment type="caution">
    <text evidence="1">The sequence shown here is derived from an EMBL/GenBank/DDBJ whole genome shotgun (WGS) entry which is preliminary data.</text>
</comment>
<dbReference type="AlphaFoldDB" id="A0AAE8Q4A7"/>